<reference evidence="6 7" key="1">
    <citation type="submission" date="2016-10" db="EMBL/GenBank/DDBJ databases">
        <title>Complete Genome Sequence of the Nonylphenol-Degrading Bacterium Sphingobium cloacae JCM 10874T.</title>
        <authorList>
            <person name="Ootsuka M."/>
            <person name="Nishizawa T."/>
            <person name="Ohta H."/>
        </authorList>
    </citation>
    <scope>NUCLEOTIDE SEQUENCE [LARGE SCALE GENOMIC DNA]</scope>
    <source>
        <strain evidence="6 7">JCM 10874</strain>
        <plasmid evidence="7">psclo_5 dna</plasmid>
    </source>
</reference>
<keyword evidence="3" id="KW-0520">NAD</keyword>
<dbReference type="SUPFAM" id="SSF56796">
    <property type="entry name" value="Dehydroquinate synthase-like"/>
    <property type="match status" value="1"/>
</dbReference>
<dbReference type="RefSeq" id="WP_096362275.1">
    <property type="nucleotide sequence ID" value="NZ_AP017659.1"/>
</dbReference>
<feature type="domain" description="Fe-containing alcohol dehydrogenase-like C-terminal" evidence="5">
    <location>
        <begin position="165"/>
        <end position="346"/>
    </location>
</feature>
<sequence length="354" mass="37303">MRDFVYNAHPARVIFGSGSLGQVGDEAQRLGMERVLVLSTPEQKRSAEQVAELLGKFCADVFPGATMHTPVAVTEEAMELVASKKVDGVVAVGGGSTVGLGKAIALRSDLPQIVIPTTYAGSEVTPIIGETKDGLKTTQTTPKVLPEVVIYDVDLTLGLPTGLSVTSGINAVAHAVEALYAKDGNPIIDMMAEEGVRAIVRSLPAIVQDPGNREARSDAQYGAWLCGTCLGSVGMSLHHKLCHTLGGTFNLPHAETHTVVLPHALQYNAPAAPRAIDALARVFEERDPARALYDLAGALGAPRALRDLGMPEAGIDQATDLALANAYWNPRPLAREAVRACIAAAWAGEPPQDR</sequence>
<dbReference type="Gene3D" id="3.40.50.1970">
    <property type="match status" value="1"/>
</dbReference>
<dbReference type="GO" id="GO:0018506">
    <property type="term" value="F:maleylacetate reductase activity"/>
    <property type="evidence" value="ECO:0007669"/>
    <property type="project" value="InterPro"/>
</dbReference>
<dbReference type="Pfam" id="PF00465">
    <property type="entry name" value="Fe-ADH"/>
    <property type="match status" value="1"/>
</dbReference>
<dbReference type="Gene3D" id="1.20.1090.10">
    <property type="entry name" value="Dehydroquinate synthase-like - alpha domain"/>
    <property type="match status" value="1"/>
</dbReference>
<evidence type="ECO:0000256" key="3">
    <source>
        <dbReference type="ARBA" id="ARBA00023027"/>
    </source>
</evidence>
<comment type="similarity">
    <text evidence="1">Belongs to the iron-containing alcohol dehydrogenase family.</text>
</comment>
<evidence type="ECO:0000256" key="1">
    <source>
        <dbReference type="ARBA" id="ARBA00007358"/>
    </source>
</evidence>
<dbReference type="Proteomes" id="UP000218272">
    <property type="component" value="Plasmid pSCLO_5"/>
</dbReference>
<dbReference type="GO" id="GO:0004022">
    <property type="term" value="F:alcohol dehydrogenase (NAD+) activity"/>
    <property type="evidence" value="ECO:0007669"/>
    <property type="project" value="TreeGrafter"/>
</dbReference>
<dbReference type="KEGG" id="sclo:SCLO_5000170"/>
<accession>A0A1E1F8S0</accession>
<gene>
    <name evidence="6" type="ORF">SCLO_5000170</name>
</gene>
<evidence type="ECO:0000313" key="6">
    <source>
        <dbReference type="EMBL" id="BAV66913.1"/>
    </source>
</evidence>
<evidence type="ECO:0000313" key="7">
    <source>
        <dbReference type="Proteomes" id="UP000218272"/>
    </source>
</evidence>
<dbReference type="OrthoDB" id="3812122at2"/>
<dbReference type="PANTHER" id="PTHR11496">
    <property type="entry name" value="ALCOHOL DEHYDROGENASE"/>
    <property type="match status" value="1"/>
</dbReference>
<evidence type="ECO:0000256" key="2">
    <source>
        <dbReference type="ARBA" id="ARBA00023002"/>
    </source>
</evidence>
<evidence type="ECO:0000259" key="5">
    <source>
        <dbReference type="Pfam" id="PF25137"/>
    </source>
</evidence>
<organism evidence="6 7">
    <name type="scientific">Sphingobium cloacae</name>
    <dbReference type="NCBI Taxonomy" id="120107"/>
    <lineage>
        <taxon>Bacteria</taxon>
        <taxon>Pseudomonadati</taxon>
        <taxon>Pseudomonadota</taxon>
        <taxon>Alphaproteobacteria</taxon>
        <taxon>Sphingomonadales</taxon>
        <taxon>Sphingomonadaceae</taxon>
        <taxon>Sphingobium</taxon>
    </lineage>
</organism>
<dbReference type="InterPro" id="IPR034786">
    <property type="entry name" value="MAR"/>
</dbReference>
<dbReference type="EMBL" id="AP017659">
    <property type="protein sequence ID" value="BAV66913.1"/>
    <property type="molecule type" value="Genomic_DNA"/>
</dbReference>
<dbReference type="CDD" id="cd08177">
    <property type="entry name" value="MAR"/>
    <property type="match status" value="1"/>
</dbReference>
<evidence type="ECO:0000259" key="4">
    <source>
        <dbReference type="Pfam" id="PF00465"/>
    </source>
</evidence>
<dbReference type="AlphaFoldDB" id="A0A1E1F8S0"/>
<dbReference type="Pfam" id="PF25137">
    <property type="entry name" value="ADH_Fe_C"/>
    <property type="match status" value="1"/>
</dbReference>
<dbReference type="InterPro" id="IPR039697">
    <property type="entry name" value="Alcohol_dehydrogenase_Fe"/>
</dbReference>
<dbReference type="PANTHER" id="PTHR11496:SF102">
    <property type="entry name" value="ALCOHOL DEHYDROGENASE 4"/>
    <property type="match status" value="1"/>
</dbReference>
<protein>
    <submittedName>
        <fullName evidence="6">Maleylacetate reductase</fullName>
    </submittedName>
</protein>
<name>A0A1E1F8S0_9SPHN</name>
<dbReference type="InterPro" id="IPR001670">
    <property type="entry name" value="ADH_Fe/GldA"/>
</dbReference>
<dbReference type="GO" id="GO:0046872">
    <property type="term" value="F:metal ion binding"/>
    <property type="evidence" value="ECO:0007669"/>
    <property type="project" value="InterPro"/>
</dbReference>
<keyword evidence="7" id="KW-1185">Reference proteome</keyword>
<feature type="domain" description="Alcohol dehydrogenase iron-type/glycerol dehydrogenase GldA" evidence="4">
    <location>
        <begin position="10"/>
        <end position="152"/>
    </location>
</feature>
<keyword evidence="2" id="KW-0560">Oxidoreductase</keyword>
<proteinExistence type="inferred from homology"/>
<keyword evidence="6" id="KW-0614">Plasmid</keyword>
<geneLocation type="plasmid" evidence="7">
    <name>psclo_5 dna</name>
</geneLocation>
<dbReference type="InterPro" id="IPR056798">
    <property type="entry name" value="ADH_Fe_C"/>
</dbReference>